<organism evidence="4 5">
    <name type="scientific">Botrytis byssoidea</name>
    <dbReference type="NCBI Taxonomy" id="139641"/>
    <lineage>
        <taxon>Eukaryota</taxon>
        <taxon>Fungi</taxon>
        <taxon>Dikarya</taxon>
        <taxon>Ascomycota</taxon>
        <taxon>Pezizomycotina</taxon>
        <taxon>Leotiomycetes</taxon>
        <taxon>Helotiales</taxon>
        <taxon>Sclerotiniaceae</taxon>
        <taxon>Botrytis</taxon>
    </lineage>
</organism>
<feature type="compositionally biased region" description="Polar residues" evidence="2">
    <location>
        <begin position="72"/>
        <end position="92"/>
    </location>
</feature>
<dbReference type="InterPro" id="IPR000571">
    <property type="entry name" value="Znf_CCCH"/>
</dbReference>
<evidence type="ECO:0000313" key="4">
    <source>
        <dbReference type="EMBL" id="KAF7953781.1"/>
    </source>
</evidence>
<name>A0A9P5LYW8_9HELO</name>
<proteinExistence type="predicted"/>
<sequence>MYVEMDNNEYFQYLAAAFPGKSAKALADIMKFAFGPIPAINDHGADKEHCLETYSKEDEYVDNEIKFEGDSSKSPSIEPSALSPSNQYPTNNKPNEVLNLAPVHTEIISSLLLSPKQNLTKNKPNEALNLGLVNNEIMFSQLSPHRNSMAAIPPHQPYGNLNFSQHRLDPGAGDFYPQPHLPYSALDHAPQIFTSHTSSISPFPIKITWIPIKTDNDWELDQSKTFNGEIPQRLRLVRPISLSQGPEGRWITATEDLRVCHTASQSCMMQSVCSWNLLNPGKCQYEDKCLKAHVKWTCWELMRNSICNDATTSHRQMHEHVQDMDYRRFLFESIHGHAANPRFPETQQIPQLKAHECLLHEIQVVKQLYREIFDLNIHHFPTPFVAILQRRPSQQTKF</sequence>
<dbReference type="GO" id="GO:0008270">
    <property type="term" value="F:zinc ion binding"/>
    <property type="evidence" value="ECO:0007669"/>
    <property type="project" value="UniProtKB-KW"/>
</dbReference>
<keyword evidence="5" id="KW-1185">Reference proteome</keyword>
<feature type="domain" description="C3H1-type" evidence="3">
    <location>
        <begin position="272"/>
        <end position="296"/>
    </location>
</feature>
<evidence type="ECO:0000256" key="1">
    <source>
        <dbReference type="PROSITE-ProRule" id="PRU00723"/>
    </source>
</evidence>
<evidence type="ECO:0000256" key="2">
    <source>
        <dbReference type="SAM" id="MobiDB-lite"/>
    </source>
</evidence>
<protein>
    <recommendedName>
        <fullName evidence="3">C3H1-type domain-containing protein</fullName>
    </recommendedName>
</protein>
<evidence type="ECO:0000313" key="5">
    <source>
        <dbReference type="Proteomes" id="UP000710849"/>
    </source>
</evidence>
<feature type="zinc finger region" description="C3H1-type" evidence="1">
    <location>
        <begin position="272"/>
        <end position="296"/>
    </location>
</feature>
<evidence type="ECO:0000259" key="3">
    <source>
        <dbReference type="PROSITE" id="PS50103"/>
    </source>
</evidence>
<keyword evidence="1" id="KW-0862">Zinc</keyword>
<keyword evidence="1" id="KW-0479">Metal-binding</keyword>
<comment type="caution">
    <text evidence="4">The sequence shown here is derived from an EMBL/GenBank/DDBJ whole genome shotgun (WGS) entry which is preliminary data.</text>
</comment>
<dbReference type="AlphaFoldDB" id="A0A9P5LYW8"/>
<gene>
    <name evidence="4" type="ORF">EAE97_001180</name>
</gene>
<accession>A0A9P5LYW8</accession>
<dbReference type="EMBL" id="RCSW01000002">
    <property type="protein sequence ID" value="KAF7953781.1"/>
    <property type="molecule type" value="Genomic_DNA"/>
</dbReference>
<dbReference type="GeneID" id="62144769"/>
<reference evidence="4 5" key="1">
    <citation type="journal article" date="2020" name="Genome Biol. Evol.">
        <title>Comparative genomics of Sclerotiniaceae.</title>
        <authorList>
            <person name="Valero Jimenez C.A."/>
            <person name="Steentjes M."/>
            <person name="Scholten O.E."/>
            <person name="Van Kan J.A.L."/>
        </authorList>
    </citation>
    <scope>NUCLEOTIDE SEQUENCE [LARGE SCALE GENOMIC DNA]</scope>
    <source>
        <strain evidence="4 5">MUCL 94</strain>
    </source>
</reference>
<dbReference type="PROSITE" id="PS50103">
    <property type="entry name" value="ZF_C3H1"/>
    <property type="match status" value="1"/>
</dbReference>
<dbReference type="Proteomes" id="UP000710849">
    <property type="component" value="Unassembled WGS sequence"/>
</dbReference>
<dbReference type="RefSeq" id="XP_038737591.1">
    <property type="nucleotide sequence ID" value="XM_038871690.1"/>
</dbReference>
<keyword evidence="1" id="KW-0863">Zinc-finger</keyword>
<feature type="region of interest" description="Disordered" evidence="2">
    <location>
        <begin position="66"/>
        <end position="92"/>
    </location>
</feature>